<evidence type="ECO:0000256" key="1">
    <source>
        <dbReference type="SAM" id="MobiDB-lite"/>
    </source>
</evidence>
<dbReference type="AlphaFoldDB" id="W1NPI0"/>
<dbReference type="HOGENOM" id="CLU_2797367_0_0_1"/>
<feature type="compositionally biased region" description="Basic residues" evidence="1">
    <location>
        <begin position="59"/>
        <end position="68"/>
    </location>
</feature>
<gene>
    <name evidence="2" type="ORF">AMTR_s00121p00068580</name>
</gene>
<feature type="region of interest" description="Disordered" evidence="1">
    <location>
        <begin position="1"/>
        <end position="27"/>
    </location>
</feature>
<dbReference type="Proteomes" id="UP000017836">
    <property type="component" value="Unassembled WGS sequence"/>
</dbReference>
<feature type="region of interest" description="Disordered" evidence="1">
    <location>
        <begin position="39"/>
        <end position="68"/>
    </location>
</feature>
<evidence type="ECO:0000313" key="3">
    <source>
        <dbReference type="Proteomes" id="UP000017836"/>
    </source>
</evidence>
<name>W1NPI0_AMBTC</name>
<reference evidence="3" key="1">
    <citation type="journal article" date="2013" name="Science">
        <title>The Amborella genome and the evolution of flowering plants.</title>
        <authorList>
            <consortium name="Amborella Genome Project"/>
        </authorList>
    </citation>
    <scope>NUCLEOTIDE SEQUENCE [LARGE SCALE GENOMIC DNA]</scope>
</reference>
<accession>W1NPI0</accession>
<dbReference type="Gramene" id="ERM97707">
    <property type="protein sequence ID" value="ERM97707"/>
    <property type="gene ID" value="AMTR_s00121p00068580"/>
</dbReference>
<sequence>MSLLKTSEKGEEEEDETAGEACHSRKRLRLPLGMREKIEEDEDETTIEACHSVKGLKPPLKRREKGER</sequence>
<evidence type="ECO:0000313" key="2">
    <source>
        <dbReference type="EMBL" id="ERM97707.1"/>
    </source>
</evidence>
<keyword evidence="3" id="KW-1185">Reference proteome</keyword>
<organism evidence="2 3">
    <name type="scientific">Amborella trichopoda</name>
    <dbReference type="NCBI Taxonomy" id="13333"/>
    <lineage>
        <taxon>Eukaryota</taxon>
        <taxon>Viridiplantae</taxon>
        <taxon>Streptophyta</taxon>
        <taxon>Embryophyta</taxon>
        <taxon>Tracheophyta</taxon>
        <taxon>Spermatophyta</taxon>
        <taxon>Magnoliopsida</taxon>
        <taxon>Amborellales</taxon>
        <taxon>Amborellaceae</taxon>
        <taxon>Amborella</taxon>
    </lineage>
</organism>
<protein>
    <submittedName>
        <fullName evidence="2">Uncharacterized protein</fullName>
    </submittedName>
</protein>
<proteinExistence type="predicted"/>
<dbReference type="EMBL" id="KI395895">
    <property type="protein sequence ID" value="ERM97707.1"/>
    <property type="molecule type" value="Genomic_DNA"/>
</dbReference>